<gene>
    <name evidence="7" type="ORF">I583_02393</name>
    <name evidence="6" type="ORF">UAW_01426</name>
</gene>
<keyword evidence="9" id="KW-1185">Reference proteome</keyword>
<dbReference type="Gene3D" id="1.10.10.10">
    <property type="entry name" value="Winged helix-like DNA-binding domain superfamily/Winged helix DNA-binding domain"/>
    <property type="match status" value="1"/>
</dbReference>
<dbReference type="EMBL" id="AJAR01000013">
    <property type="protein sequence ID" value="EOH98245.1"/>
    <property type="molecule type" value="Genomic_DNA"/>
</dbReference>
<dbReference type="AlphaFoldDB" id="R2SSM1"/>
<reference evidence="7 9" key="2">
    <citation type="submission" date="2013-03" db="EMBL/GenBank/DDBJ databases">
        <title>The Genome Sequence of Enterococcus haemoperoxidus BAA-382 (PacBio/Illumina hybrid assembly).</title>
        <authorList>
            <consortium name="The Broad Institute Genomics Platform"/>
            <consortium name="The Broad Institute Genome Sequencing Center for Infectious Disease"/>
            <person name="Earl A."/>
            <person name="Russ C."/>
            <person name="Gilmore M."/>
            <person name="Surin D."/>
            <person name="Walker B."/>
            <person name="Young S."/>
            <person name="Zeng Q."/>
            <person name="Gargeya S."/>
            <person name="Fitzgerald M."/>
            <person name="Haas B."/>
            <person name="Abouelleil A."/>
            <person name="Allen A.W."/>
            <person name="Alvarado L."/>
            <person name="Arachchi H.M."/>
            <person name="Berlin A.M."/>
            <person name="Chapman S.B."/>
            <person name="Gainer-Dewar J."/>
            <person name="Goldberg J."/>
            <person name="Griggs A."/>
            <person name="Gujja S."/>
            <person name="Hansen M."/>
            <person name="Howarth C."/>
            <person name="Imamovic A."/>
            <person name="Ireland A."/>
            <person name="Larimer J."/>
            <person name="McCowan C."/>
            <person name="Murphy C."/>
            <person name="Pearson M."/>
            <person name="Poon T.W."/>
            <person name="Priest M."/>
            <person name="Roberts A."/>
            <person name="Saif S."/>
            <person name="Shea T."/>
            <person name="Sisk P."/>
            <person name="Sykes S."/>
            <person name="Wortman J."/>
            <person name="Nusbaum C."/>
            <person name="Birren B."/>
        </authorList>
    </citation>
    <scope>NUCLEOTIDE SEQUENCE [LARGE SCALE GENOMIC DNA]</scope>
    <source>
        <strain evidence="7 9">ATCC BAA-382</strain>
    </source>
</reference>
<dbReference type="GO" id="GO:0003677">
    <property type="term" value="F:DNA binding"/>
    <property type="evidence" value="ECO:0007669"/>
    <property type="project" value="UniProtKB-UniRule"/>
</dbReference>
<dbReference type="eggNOG" id="COG0745">
    <property type="taxonomic scope" value="Bacteria"/>
</dbReference>
<keyword evidence="3" id="KW-0804">Transcription</keyword>
<organism evidence="6 8">
    <name type="scientific">Enterococcus haemoperoxidus ATCC BAA-382</name>
    <dbReference type="NCBI Taxonomy" id="1158608"/>
    <lineage>
        <taxon>Bacteria</taxon>
        <taxon>Bacillati</taxon>
        <taxon>Bacillota</taxon>
        <taxon>Bacilli</taxon>
        <taxon>Lactobacillales</taxon>
        <taxon>Enterococcaceae</taxon>
        <taxon>Enterococcus</taxon>
    </lineage>
</organism>
<evidence type="ECO:0000313" key="7">
    <source>
        <dbReference type="EMBL" id="EOT59758.1"/>
    </source>
</evidence>
<feature type="DNA-binding region" description="OmpR/PhoB-type" evidence="4">
    <location>
        <begin position="133"/>
        <end position="235"/>
    </location>
</feature>
<evidence type="ECO:0000256" key="1">
    <source>
        <dbReference type="ARBA" id="ARBA00023015"/>
    </source>
</evidence>
<keyword evidence="1" id="KW-0805">Transcription regulation</keyword>
<feature type="domain" description="OmpR/PhoB-type" evidence="5">
    <location>
        <begin position="133"/>
        <end position="235"/>
    </location>
</feature>
<accession>R2SSM1</accession>
<dbReference type="Pfam" id="PF00486">
    <property type="entry name" value="Trans_reg_C"/>
    <property type="match status" value="1"/>
</dbReference>
<dbReference type="GO" id="GO:0000160">
    <property type="term" value="P:phosphorelay signal transduction system"/>
    <property type="evidence" value="ECO:0007669"/>
    <property type="project" value="InterPro"/>
</dbReference>
<evidence type="ECO:0000313" key="6">
    <source>
        <dbReference type="EMBL" id="EOH98245.1"/>
    </source>
</evidence>
<dbReference type="EMBL" id="ASVY01000003">
    <property type="protein sequence ID" value="EOT59758.1"/>
    <property type="molecule type" value="Genomic_DNA"/>
</dbReference>
<dbReference type="PATRIC" id="fig|1158608.3.peg.1401"/>
<reference evidence="6 8" key="1">
    <citation type="submission" date="2013-02" db="EMBL/GenBank/DDBJ databases">
        <title>The Genome Sequence of Enterococcus haemoperoxidus BAA-382.</title>
        <authorList>
            <consortium name="The Broad Institute Genome Sequencing Platform"/>
            <consortium name="The Broad Institute Genome Sequencing Center for Infectious Disease"/>
            <person name="Earl A.M."/>
            <person name="Gilmore M.S."/>
            <person name="Lebreton F."/>
            <person name="Walker B."/>
            <person name="Young S.K."/>
            <person name="Zeng Q."/>
            <person name="Gargeya S."/>
            <person name="Fitzgerald M."/>
            <person name="Haas B."/>
            <person name="Abouelleil A."/>
            <person name="Alvarado L."/>
            <person name="Arachchi H.M."/>
            <person name="Berlin A.M."/>
            <person name="Chapman S.B."/>
            <person name="Dewar J."/>
            <person name="Goldberg J."/>
            <person name="Griggs A."/>
            <person name="Gujja S."/>
            <person name="Hansen M."/>
            <person name="Howarth C."/>
            <person name="Imamovic A."/>
            <person name="Larimer J."/>
            <person name="McCowan C."/>
            <person name="Murphy C."/>
            <person name="Neiman D."/>
            <person name="Pearson M."/>
            <person name="Priest M."/>
            <person name="Roberts A."/>
            <person name="Saif S."/>
            <person name="Shea T."/>
            <person name="Sisk P."/>
            <person name="Sykes S."/>
            <person name="Wortman J."/>
            <person name="Nusbaum C."/>
            <person name="Birren B."/>
        </authorList>
    </citation>
    <scope>NUCLEOTIDE SEQUENCE [LARGE SCALE GENOMIC DNA]</scope>
    <source>
        <strain evidence="6 8">ATCC BAA-382</strain>
    </source>
</reference>
<proteinExistence type="predicted"/>
<name>R2SSM1_9ENTE</name>
<evidence type="ECO:0000256" key="2">
    <source>
        <dbReference type="ARBA" id="ARBA00023125"/>
    </source>
</evidence>
<sequence length="235" mass="27120">MFNIALVNTIEEDQSEYIVALKEKKCTLHHVNLNEMEERIPQMDAVIINEPTIEDIGLTCESIIKVRSLTNHFVWILSDESTKINRIVHLQLGADGTFDNRTESDEFCLSIMNTLERRTDKKQKQETITDTVHPTMEGQPPAIRLVPNNFSVSIEGKGEVGLTKLEFKALESLIRRKGEAITYEELYKSVWGEEKGDKKYRVANLVFHLRKKLEDDSFKPKYIRTVRSRGYMLSS</sequence>
<dbReference type="PROSITE" id="PS51755">
    <property type="entry name" value="OMPR_PHOB"/>
    <property type="match status" value="1"/>
</dbReference>
<dbReference type="OrthoDB" id="2181658at2"/>
<evidence type="ECO:0000256" key="4">
    <source>
        <dbReference type="PROSITE-ProRule" id="PRU01091"/>
    </source>
</evidence>
<dbReference type="Proteomes" id="UP000013858">
    <property type="component" value="Unassembled WGS sequence"/>
</dbReference>
<dbReference type="SUPFAM" id="SSF46894">
    <property type="entry name" value="C-terminal effector domain of the bipartite response regulators"/>
    <property type="match status" value="1"/>
</dbReference>
<evidence type="ECO:0000256" key="3">
    <source>
        <dbReference type="ARBA" id="ARBA00023163"/>
    </source>
</evidence>
<comment type="caution">
    <text evidence="6">The sequence shown here is derived from an EMBL/GenBank/DDBJ whole genome shotgun (WGS) entry which is preliminary data.</text>
</comment>
<dbReference type="InterPro" id="IPR016032">
    <property type="entry name" value="Sig_transdc_resp-reg_C-effctor"/>
</dbReference>
<keyword evidence="2 4" id="KW-0238">DNA-binding</keyword>
<dbReference type="CDD" id="cd00383">
    <property type="entry name" value="trans_reg_C"/>
    <property type="match status" value="1"/>
</dbReference>
<evidence type="ECO:0000313" key="9">
    <source>
        <dbReference type="Proteomes" id="UP000014197"/>
    </source>
</evidence>
<dbReference type="Proteomes" id="UP000014197">
    <property type="component" value="Unassembled WGS sequence"/>
</dbReference>
<dbReference type="SMART" id="SM00862">
    <property type="entry name" value="Trans_reg_C"/>
    <property type="match status" value="1"/>
</dbReference>
<dbReference type="RefSeq" id="WP_010761632.1">
    <property type="nucleotide sequence ID" value="NZ_KB946316.1"/>
</dbReference>
<evidence type="ECO:0000313" key="8">
    <source>
        <dbReference type="Proteomes" id="UP000013858"/>
    </source>
</evidence>
<dbReference type="InterPro" id="IPR001867">
    <property type="entry name" value="OmpR/PhoB-type_DNA-bd"/>
</dbReference>
<dbReference type="InterPro" id="IPR036388">
    <property type="entry name" value="WH-like_DNA-bd_sf"/>
</dbReference>
<evidence type="ECO:0000259" key="5">
    <source>
        <dbReference type="PROSITE" id="PS51755"/>
    </source>
</evidence>
<protein>
    <recommendedName>
        <fullName evidence="5">OmpR/PhoB-type domain-containing protein</fullName>
    </recommendedName>
</protein>
<dbReference type="STRING" id="155618.RV06_GL000055"/>
<dbReference type="GO" id="GO:0006355">
    <property type="term" value="P:regulation of DNA-templated transcription"/>
    <property type="evidence" value="ECO:0007669"/>
    <property type="project" value="InterPro"/>
</dbReference>